<feature type="region of interest" description="Disordered" evidence="1">
    <location>
        <begin position="289"/>
        <end position="311"/>
    </location>
</feature>
<gene>
    <name evidence="3" type="ORF">EC9_54340</name>
</gene>
<dbReference type="CDD" id="cd02042">
    <property type="entry name" value="ParAB_family"/>
    <property type="match status" value="1"/>
</dbReference>
<dbReference type="PANTHER" id="PTHR13696:SF52">
    <property type="entry name" value="PARA FAMILY PROTEIN CT_582"/>
    <property type="match status" value="1"/>
</dbReference>
<dbReference type="AlphaFoldDB" id="A0A517M8K5"/>
<accession>A0A517M8K5</accession>
<dbReference type="KEGG" id="ruv:EC9_54340"/>
<evidence type="ECO:0000256" key="1">
    <source>
        <dbReference type="SAM" id="MobiDB-lite"/>
    </source>
</evidence>
<dbReference type="EMBL" id="CP036261">
    <property type="protein sequence ID" value="QDS91210.1"/>
    <property type="molecule type" value="Genomic_DNA"/>
</dbReference>
<protein>
    <submittedName>
        <fullName evidence="3">MinD/ParA/CobQ/CobA-like protein</fullName>
    </submittedName>
</protein>
<keyword evidence="4" id="KW-1185">Reference proteome</keyword>
<name>A0A517M8K5_9BACT</name>
<reference evidence="3 4" key="1">
    <citation type="submission" date="2019-02" db="EMBL/GenBank/DDBJ databases">
        <title>Deep-cultivation of Planctomycetes and their phenomic and genomic characterization uncovers novel biology.</title>
        <authorList>
            <person name="Wiegand S."/>
            <person name="Jogler M."/>
            <person name="Boedeker C."/>
            <person name="Pinto D."/>
            <person name="Vollmers J."/>
            <person name="Rivas-Marin E."/>
            <person name="Kohn T."/>
            <person name="Peeters S.H."/>
            <person name="Heuer A."/>
            <person name="Rast P."/>
            <person name="Oberbeckmann S."/>
            <person name="Bunk B."/>
            <person name="Jeske O."/>
            <person name="Meyerdierks A."/>
            <person name="Storesund J.E."/>
            <person name="Kallscheuer N."/>
            <person name="Luecker S."/>
            <person name="Lage O.M."/>
            <person name="Pohl T."/>
            <person name="Merkel B.J."/>
            <person name="Hornburger P."/>
            <person name="Mueller R.-W."/>
            <person name="Bruemmer F."/>
            <person name="Labrenz M."/>
            <person name="Spormann A.M."/>
            <person name="Op den Camp H."/>
            <person name="Overmann J."/>
            <person name="Amann R."/>
            <person name="Jetten M.S.M."/>
            <person name="Mascher T."/>
            <person name="Medema M.H."/>
            <person name="Devos D.P."/>
            <person name="Kaster A.-K."/>
            <person name="Ovreas L."/>
            <person name="Rohde M."/>
            <person name="Galperin M.Y."/>
            <person name="Jogler C."/>
        </authorList>
    </citation>
    <scope>NUCLEOTIDE SEQUENCE [LARGE SCALE GENOMIC DNA]</scope>
    <source>
        <strain evidence="3 4">EC9</strain>
    </source>
</reference>
<feature type="domain" description="AAA" evidence="2">
    <location>
        <begin position="1"/>
        <end position="194"/>
    </location>
</feature>
<dbReference type="Pfam" id="PF13614">
    <property type="entry name" value="AAA_31"/>
    <property type="match status" value="1"/>
</dbReference>
<dbReference type="InterPro" id="IPR025669">
    <property type="entry name" value="AAA_dom"/>
</dbReference>
<dbReference type="OrthoDB" id="9815116at2"/>
<organism evidence="3 4">
    <name type="scientific">Rosistilla ulvae</name>
    <dbReference type="NCBI Taxonomy" id="1930277"/>
    <lineage>
        <taxon>Bacteria</taxon>
        <taxon>Pseudomonadati</taxon>
        <taxon>Planctomycetota</taxon>
        <taxon>Planctomycetia</taxon>
        <taxon>Pirellulales</taxon>
        <taxon>Pirellulaceae</taxon>
        <taxon>Rosistilla</taxon>
    </lineage>
</organism>
<dbReference type="InterPro" id="IPR050678">
    <property type="entry name" value="DNA_Partitioning_ATPase"/>
</dbReference>
<evidence type="ECO:0000313" key="4">
    <source>
        <dbReference type="Proteomes" id="UP000319557"/>
    </source>
</evidence>
<dbReference type="PANTHER" id="PTHR13696">
    <property type="entry name" value="P-LOOP CONTAINING NUCLEOSIDE TRIPHOSPHATE HYDROLASE"/>
    <property type="match status" value="1"/>
</dbReference>
<dbReference type="SUPFAM" id="SSF52540">
    <property type="entry name" value="P-loop containing nucleoside triphosphate hydrolases"/>
    <property type="match status" value="1"/>
</dbReference>
<sequence>MAVILFTNLKGGVAKTTNAIAVAECLASSGKPTLLIDADHQCTASELLLGEQALIELDRKKRTLHDLLSEMLKPEFEAKQFDAYVRPSASNIGGGIEDLSVIPCSVRIDDFQTNYAKGGHGFHTWQDFRKLFNANRLQFRCWLKQFAYVIVDCPPSLSLQVKLFLGIADAYVVPCQPNRLSIRGLLWLGERIQTAGYKTACLGTLWSICRGNDRLHKAIIEGAASNHSELRNLPTPFETTVPLAANIAHAGELTDKQPKTFRAKYGTEFGRIYEQICEELMDRVEALESERAEKRRGRRQPQRKAAASVME</sequence>
<dbReference type="InterPro" id="IPR027417">
    <property type="entry name" value="P-loop_NTPase"/>
</dbReference>
<dbReference type="RefSeq" id="WP_145348886.1">
    <property type="nucleotide sequence ID" value="NZ_CP036261.1"/>
</dbReference>
<dbReference type="Gene3D" id="3.40.50.300">
    <property type="entry name" value="P-loop containing nucleotide triphosphate hydrolases"/>
    <property type="match status" value="1"/>
</dbReference>
<dbReference type="Proteomes" id="UP000319557">
    <property type="component" value="Chromosome"/>
</dbReference>
<evidence type="ECO:0000313" key="3">
    <source>
        <dbReference type="EMBL" id="QDS91210.1"/>
    </source>
</evidence>
<evidence type="ECO:0000259" key="2">
    <source>
        <dbReference type="Pfam" id="PF13614"/>
    </source>
</evidence>
<proteinExistence type="predicted"/>